<reference evidence="2" key="1">
    <citation type="submission" date="2022-09" db="EMBL/GenBank/DDBJ databases">
        <title>Comparative genomics and taxonomic characterization of three novel marine species of genus Reichenbachiella exhibiting antioxidant and polysaccharide degradation activities.</title>
        <authorList>
            <person name="Muhammad N."/>
            <person name="Lee Y.-J."/>
            <person name="Ko J."/>
            <person name="Kim S.-G."/>
        </authorList>
    </citation>
    <scope>NUCLEOTIDE SEQUENCE</scope>
    <source>
        <strain evidence="2">BKB1-1</strain>
    </source>
</reference>
<proteinExistence type="predicted"/>
<feature type="transmembrane region" description="Helical" evidence="1">
    <location>
        <begin position="116"/>
        <end position="137"/>
    </location>
</feature>
<keyword evidence="1" id="KW-1133">Transmembrane helix</keyword>
<evidence type="ECO:0000313" key="3">
    <source>
        <dbReference type="Proteomes" id="UP001065174"/>
    </source>
</evidence>
<dbReference type="EMBL" id="CP106679">
    <property type="protein sequence ID" value="UXP31264.1"/>
    <property type="molecule type" value="Genomic_DNA"/>
</dbReference>
<accession>A0ABY6CLK3</accession>
<feature type="transmembrane region" description="Helical" evidence="1">
    <location>
        <begin position="185"/>
        <end position="204"/>
    </location>
</feature>
<dbReference type="RefSeq" id="WP_262308704.1">
    <property type="nucleotide sequence ID" value="NZ_CP106679.1"/>
</dbReference>
<keyword evidence="3" id="KW-1185">Reference proteome</keyword>
<feature type="transmembrane region" description="Helical" evidence="1">
    <location>
        <begin position="70"/>
        <end position="89"/>
    </location>
</feature>
<dbReference type="Pfam" id="PF12730">
    <property type="entry name" value="ABC2_membrane_4"/>
    <property type="match status" value="1"/>
</dbReference>
<evidence type="ECO:0000256" key="1">
    <source>
        <dbReference type="SAM" id="Phobius"/>
    </source>
</evidence>
<feature type="transmembrane region" description="Helical" evidence="1">
    <location>
        <begin position="20"/>
        <end position="40"/>
    </location>
</feature>
<keyword evidence="1" id="KW-0812">Transmembrane</keyword>
<feature type="transmembrane region" description="Helical" evidence="1">
    <location>
        <begin position="157"/>
        <end position="178"/>
    </location>
</feature>
<sequence>MNSLIKLEWIKNKANPTFWILMAVYIAATYVILSTGTILMNATYEFTSNQETQDFPQITIYDFPGIWHNMSYIGSFVRILLAIIVIVNISNEISYRTLRQNIIDGLSVESFLKSKLIFIVLLATVATITLFVISMYFGLTYSITQEVDTMFSNLDFIGAYFIEIFGYLCFALFITLWIKKSGMSIMFVLAYSILFEPFFGWVILGSDGWLINLLPINALDNLIQSPINLMDPDAVQETVEMGELGIALAWIIGFIGLAYFMLTKRDL</sequence>
<name>A0ABY6CLK3_9BACT</name>
<evidence type="ECO:0000313" key="2">
    <source>
        <dbReference type="EMBL" id="UXP31264.1"/>
    </source>
</evidence>
<protein>
    <submittedName>
        <fullName evidence="2">ABC transporter permease</fullName>
    </submittedName>
</protein>
<keyword evidence="1" id="KW-0472">Membrane</keyword>
<feature type="transmembrane region" description="Helical" evidence="1">
    <location>
        <begin position="244"/>
        <end position="262"/>
    </location>
</feature>
<dbReference type="PANTHER" id="PTHR37305">
    <property type="entry name" value="INTEGRAL MEMBRANE PROTEIN-RELATED"/>
    <property type="match status" value="1"/>
</dbReference>
<dbReference type="PANTHER" id="PTHR37305:SF1">
    <property type="entry name" value="MEMBRANE PROTEIN"/>
    <property type="match status" value="1"/>
</dbReference>
<gene>
    <name evidence="2" type="ORF">N6H18_12985</name>
</gene>
<organism evidence="2 3">
    <name type="scientific">Reichenbachiella agarivorans</name>
    <dbReference type="NCBI Taxonomy" id="2979464"/>
    <lineage>
        <taxon>Bacteria</taxon>
        <taxon>Pseudomonadati</taxon>
        <taxon>Bacteroidota</taxon>
        <taxon>Cytophagia</taxon>
        <taxon>Cytophagales</taxon>
        <taxon>Reichenbachiellaceae</taxon>
        <taxon>Reichenbachiella</taxon>
    </lineage>
</organism>
<dbReference type="Proteomes" id="UP001065174">
    <property type="component" value="Chromosome"/>
</dbReference>